<dbReference type="AlphaFoldDB" id="A0A2S7IEY9"/>
<evidence type="ECO:0000313" key="4">
    <source>
        <dbReference type="Proteomes" id="UP000239590"/>
    </source>
</evidence>
<dbReference type="RefSeq" id="WP_104716111.1">
    <property type="nucleotide sequence ID" value="NZ_PTRA01000010.1"/>
</dbReference>
<dbReference type="OrthoDB" id="596266at2"/>
<feature type="domain" description="TraG P-loop" evidence="2">
    <location>
        <begin position="405"/>
        <end position="816"/>
    </location>
</feature>
<evidence type="ECO:0000259" key="1">
    <source>
        <dbReference type="Pfam" id="PF12991"/>
    </source>
</evidence>
<dbReference type="InterPro" id="IPR024451">
    <property type="entry name" value="TraG_N_Bacteroidetes"/>
</dbReference>
<dbReference type="InterPro" id="IPR053155">
    <property type="entry name" value="F-pilin_assembly_TraC"/>
</dbReference>
<evidence type="ECO:0000313" key="3">
    <source>
        <dbReference type="EMBL" id="PQA53197.1"/>
    </source>
</evidence>
<sequence length="826" mass="93915">MRKDLNECYPLLDVEEDVLLSKQGDVTLGFQVELPELFSMDARDYETLHQSWVKAIKGLPAGCLLHKQDWFVREQVSLPAPTQTPSFLSRSSDRFFAGRPYLAQECYLYITCKPRQRRAATSLWNTLLKPSLLPQQTLDAEALSAFEQSVQQFRHELEQSGWLRLRKLTRDDYWSTAHRPGLVERYWHLAGASDAPQIKEVTLKPKLRVGSQATCVYTLAEAASWPTLCGVSRPLEAYSSEKAPVATGLSSVLGQLLPCNHIYNQYLVLESDAQVLQGWEQQRLRLQALSQHSRENQRTYASVQAFLDEAFAQGRRPVKAHINVLCWAPTEAELQAIKPQVVAAFQRLEAVAKEETVIEAQLFWAGLPGNAAELPREETVQTLLEPVACWLMLERSTRTSLSPVGLRLGERLTGYPLHVDLSDEPREQGHIDNRNKFIVGPSGSGKSFFTNHLVRSYYEQGAHIVLVDIGHSYAGLCELVQGYYFTYTSQAPLAFNPFYGEPGQPWEPAKMELLKGLLGALWKKQHSELTPSEYTGLSSALRGYARWQAAHPDVFPCFNRFYEYLFVEYASQVKNDPVQQTQAFDLDNLLYVLRPFYQGGEFDYLLNAETQLDLVEQRLIIFELSQIQDHRILLPVVTLMIMEVFMKKLELQGVRKILLIEEAWKAIAREGMGEYIRYVFKTVRKSFGEAIVVTQEIDDIISSPIVKQAILANADCKILLGQFKQAPKMEQLQQLLGLTEKQKAQVMSLNKARAAGESYKEVFISLGSEWSNVYRVQVSPTEYLCYTTEEREKMQVTAYARRYGSFQQGLAMLAAERRDSTTLESP</sequence>
<dbReference type="InterPro" id="IPR027417">
    <property type="entry name" value="P-loop_NTPase"/>
</dbReference>
<dbReference type="Pfam" id="PF19044">
    <property type="entry name" value="P-loop_TraG"/>
    <property type="match status" value="1"/>
</dbReference>
<dbReference type="Pfam" id="PF12991">
    <property type="entry name" value="DUF3875"/>
    <property type="match status" value="1"/>
</dbReference>
<proteinExistence type="predicted"/>
<comment type="caution">
    <text evidence="3">The sequence shown here is derived from an EMBL/GenBank/DDBJ whole genome shotgun (WGS) entry which is preliminary data.</text>
</comment>
<gene>
    <name evidence="3" type="ORF">C5O19_25035</name>
</gene>
<dbReference type="SUPFAM" id="SSF52540">
    <property type="entry name" value="P-loop containing nucleoside triphosphate hydrolases"/>
    <property type="match status" value="1"/>
</dbReference>
<organism evidence="3 4">
    <name type="scientific">Siphonobacter curvatus</name>
    <dbReference type="NCBI Taxonomy" id="2094562"/>
    <lineage>
        <taxon>Bacteria</taxon>
        <taxon>Pseudomonadati</taxon>
        <taxon>Bacteroidota</taxon>
        <taxon>Cytophagia</taxon>
        <taxon>Cytophagales</taxon>
        <taxon>Cytophagaceae</taxon>
        <taxon>Siphonobacter</taxon>
    </lineage>
</organism>
<dbReference type="Proteomes" id="UP000239590">
    <property type="component" value="Unassembled WGS sequence"/>
</dbReference>
<name>A0A2S7IEY9_9BACT</name>
<dbReference type="Gene3D" id="1.10.8.730">
    <property type="match status" value="1"/>
</dbReference>
<keyword evidence="4" id="KW-1185">Reference proteome</keyword>
<dbReference type="PANTHER" id="PTHR38467">
    <property type="match status" value="1"/>
</dbReference>
<dbReference type="Gene3D" id="3.40.50.300">
    <property type="entry name" value="P-loop containing nucleotide triphosphate hydrolases"/>
    <property type="match status" value="1"/>
</dbReference>
<accession>A0A2S7IEY9</accession>
<evidence type="ECO:0000259" key="2">
    <source>
        <dbReference type="Pfam" id="PF19044"/>
    </source>
</evidence>
<feature type="domain" description="TraG N-terminal Bacteroidetes" evidence="1">
    <location>
        <begin position="3"/>
        <end position="49"/>
    </location>
</feature>
<reference evidence="4" key="1">
    <citation type="submission" date="2018-02" db="EMBL/GenBank/DDBJ databases">
        <title>Genome sequencing of Solimonas sp. HR-BB.</title>
        <authorList>
            <person name="Lee Y."/>
            <person name="Jeon C.O."/>
        </authorList>
    </citation>
    <scope>NUCLEOTIDE SEQUENCE [LARGE SCALE GENOMIC DNA]</scope>
    <source>
        <strain evidence="4">HR-U</strain>
    </source>
</reference>
<dbReference type="EMBL" id="PTRA01000010">
    <property type="protein sequence ID" value="PQA53197.1"/>
    <property type="molecule type" value="Genomic_DNA"/>
</dbReference>
<dbReference type="PANTHER" id="PTHR38467:SF1">
    <property type="entry name" value="CONJUGATIVE TRANSFER: ASSEMBLY"/>
    <property type="match status" value="1"/>
</dbReference>
<dbReference type="NCBIfam" id="TIGR03783">
    <property type="entry name" value="Bac_Flav_CT_G"/>
    <property type="match status" value="1"/>
</dbReference>
<dbReference type="InterPro" id="IPR043964">
    <property type="entry name" value="P-loop_TraG"/>
</dbReference>
<protein>
    <submittedName>
        <fullName evidence="3">Conjugal transfer protein TraG</fullName>
    </submittedName>
</protein>
<dbReference type="InterPro" id="IPR022509">
    <property type="entry name" value="Conjugation_ATPase_TraG"/>
</dbReference>